<accession>A0ABN8S9M1</accession>
<comment type="caution">
    <text evidence="1">The sequence shown here is derived from an EMBL/GenBank/DDBJ whole genome shotgun (WGS) entry which is preliminary data.</text>
</comment>
<sequence>MKKGAPFPFGTMGHRLILFKRCLKKEIGSQVCKKDLGTSFLCRLKTALKSRKTIKVSANWNNEEGRTFSFLDYLIL</sequence>
<evidence type="ECO:0000313" key="1">
    <source>
        <dbReference type="EMBL" id="CAH3188243.1"/>
    </source>
</evidence>
<dbReference type="Proteomes" id="UP001159405">
    <property type="component" value="Unassembled WGS sequence"/>
</dbReference>
<dbReference type="EMBL" id="CALNXK010000602">
    <property type="protein sequence ID" value="CAH3188243.1"/>
    <property type="molecule type" value="Genomic_DNA"/>
</dbReference>
<protein>
    <submittedName>
        <fullName evidence="1">Uncharacterized protein</fullName>
    </submittedName>
</protein>
<name>A0ABN8S9M1_9CNID</name>
<organism evidence="1 2">
    <name type="scientific">Porites lobata</name>
    <dbReference type="NCBI Taxonomy" id="104759"/>
    <lineage>
        <taxon>Eukaryota</taxon>
        <taxon>Metazoa</taxon>
        <taxon>Cnidaria</taxon>
        <taxon>Anthozoa</taxon>
        <taxon>Hexacorallia</taxon>
        <taxon>Scleractinia</taxon>
        <taxon>Fungiina</taxon>
        <taxon>Poritidae</taxon>
        <taxon>Porites</taxon>
    </lineage>
</organism>
<reference evidence="1 2" key="1">
    <citation type="submission" date="2022-05" db="EMBL/GenBank/DDBJ databases">
        <authorList>
            <consortium name="Genoscope - CEA"/>
            <person name="William W."/>
        </authorList>
    </citation>
    <scope>NUCLEOTIDE SEQUENCE [LARGE SCALE GENOMIC DNA]</scope>
</reference>
<evidence type="ECO:0000313" key="2">
    <source>
        <dbReference type="Proteomes" id="UP001159405"/>
    </source>
</evidence>
<gene>
    <name evidence="1" type="ORF">PLOB_00039189</name>
</gene>
<keyword evidence="2" id="KW-1185">Reference proteome</keyword>
<proteinExistence type="predicted"/>